<dbReference type="Gene3D" id="2.40.10.10">
    <property type="entry name" value="Trypsin-like serine proteases"/>
    <property type="match status" value="2"/>
</dbReference>
<comment type="similarity">
    <text evidence="1">Belongs to the peptidase S1 family.</text>
</comment>
<comment type="caution">
    <text evidence="11">The sequence shown here is derived from an EMBL/GenBank/DDBJ whole genome shotgun (WGS) entry which is preliminary data.</text>
</comment>
<feature type="chain" id="PRO_5039511159" description="Chitin-binding type-3 domain-containing protein" evidence="9">
    <location>
        <begin position="24"/>
        <end position="551"/>
    </location>
</feature>
<dbReference type="SMART" id="SM00495">
    <property type="entry name" value="ChtBD3"/>
    <property type="match status" value="1"/>
</dbReference>
<dbReference type="GO" id="GO:0004252">
    <property type="term" value="F:serine-type endopeptidase activity"/>
    <property type="evidence" value="ECO:0007669"/>
    <property type="project" value="InterPro"/>
</dbReference>
<dbReference type="RefSeq" id="WP_373308760.1">
    <property type="nucleotide sequence ID" value="NZ_BMVU01000011.1"/>
</dbReference>
<dbReference type="GO" id="GO:0006508">
    <property type="term" value="P:proteolysis"/>
    <property type="evidence" value="ECO:0007669"/>
    <property type="project" value="UniProtKB-KW"/>
</dbReference>
<dbReference type="EMBL" id="BMVU01000011">
    <property type="protein sequence ID" value="GGX73018.1"/>
    <property type="molecule type" value="Genomic_DNA"/>
</dbReference>
<dbReference type="InterPro" id="IPR009003">
    <property type="entry name" value="Peptidase_S1_PA"/>
</dbReference>
<accession>A0A918KQM7</accession>
<dbReference type="Gene3D" id="2.10.10.20">
    <property type="entry name" value="Carbohydrate-binding module superfamily 5/12"/>
    <property type="match status" value="1"/>
</dbReference>
<keyword evidence="7" id="KW-1015">Disulfide bond</keyword>
<dbReference type="InterPro" id="IPR043504">
    <property type="entry name" value="Peptidase_S1_PA_chymotrypsin"/>
</dbReference>
<evidence type="ECO:0000256" key="2">
    <source>
        <dbReference type="ARBA" id="ARBA00022670"/>
    </source>
</evidence>
<dbReference type="SUPFAM" id="SSF51055">
    <property type="entry name" value="Carbohydrate binding domain"/>
    <property type="match status" value="1"/>
</dbReference>
<evidence type="ECO:0000313" key="11">
    <source>
        <dbReference type="EMBL" id="GGX73018.1"/>
    </source>
</evidence>
<dbReference type="InterPro" id="IPR035070">
    <property type="entry name" value="Streptogrisin_prodomain"/>
</dbReference>
<dbReference type="GO" id="GO:0005975">
    <property type="term" value="P:carbohydrate metabolic process"/>
    <property type="evidence" value="ECO:0007669"/>
    <property type="project" value="InterPro"/>
</dbReference>
<keyword evidence="2" id="KW-0645">Protease</keyword>
<feature type="domain" description="Chitin-binding type-3" evidence="10">
    <location>
        <begin position="503"/>
        <end position="550"/>
    </location>
</feature>
<dbReference type="PRINTS" id="PR00861">
    <property type="entry name" value="ALYTICPTASE"/>
</dbReference>
<evidence type="ECO:0000313" key="12">
    <source>
        <dbReference type="Proteomes" id="UP000619244"/>
    </source>
</evidence>
<proteinExistence type="inferred from homology"/>
<evidence type="ECO:0000256" key="6">
    <source>
        <dbReference type="ARBA" id="ARBA00023145"/>
    </source>
</evidence>
<dbReference type="CDD" id="cd12214">
    <property type="entry name" value="ChiA1_BD"/>
    <property type="match status" value="1"/>
</dbReference>
<feature type="region of interest" description="Disordered" evidence="8">
    <location>
        <begin position="393"/>
        <end position="510"/>
    </location>
</feature>
<reference evidence="11" key="1">
    <citation type="journal article" date="2014" name="Int. J. Syst. Evol. Microbiol.">
        <title>Complete genome sequence of Corynebacterium casei LMG S-19264T (=DSM 44701T), isolated from a smear-ripened cheese.</title>
        <authorList>
            <consortium name="US DOE Joint Genome Institute (JGI-PGF)"/>
            <person name="Walter F."/>
            <person name="Albersmeier A."/>
            <person name="Kalinowski J."/>
            <person name="Ruckert C."/>
        </authorList>
    </citation>
    <scope>NUCLEOTIDE SEQUENCE</scope>
    <source>
        <strain evidence="11">JCM 4790</strain>
    </source>
</reference>
<dbReference type="Pfam" id="PF00089">
    <property type="entry name" value="Trypsin"/>
    <property type="match status" value="1"/>
</dbReference>
<evidence type="ECO:0000256" key="1">
    <source>
        <dbReference type="ARBA" id="ARBA00007664"/>
    </source>
</evidence>
<dbReference type="InterPro" id="IPR003610">
    <property type="entry name" value="CBM5/12"/>
</dbReference>
<dbReference type="GO" id="GO:0004553">
    <property type="term" value="F:hydrolase activity, hydrolyzing O-glycosyl compounds"/>
    <property type="evidence" value="ECO:0007669"/>
    <property type="project" value="InterPro"/>
</dbReference>
<organism evidence="11 12">
    <name type="scientific">Streptomyces minutiscleroticus</name>
    <dbReference type="NCBI Taxonomy" id="68238"/>
    <lineage>
        <taxon>Bacteria</taxon>
        <taxon>Bacillati</taxon>
        <taxon>Actinomycetota</taxon>
        <taxon>Actinomycetes</taxon>
        <taxon>Kitasatosporales</taxon>
        <taxon>Streptomycetaceae</taxon>
        <taxon>Streptomyces</taxon>
    </lineage>
</organism>
<evidence type="ECO:0000256" key="3">
    <source>
        <dbReference type="ARBA" id="ARBA00022729"/>
    </source>
</evidence>
<keyword evidence="4" id="KW-0378">Hydrolase</keyword>
<dbReference type="Proteomes" id="UP000619244">
    <property type="component" value="Unassembled WGS sequence"/>
</dbReference>
<evidence type="ECO:0000256" key="4">
    <source>
        <dbReference type="ARBA" id="ARBA00022801"/>
    </source>
</evidence>
<dbReference type="CDD" id="cd21112">
    <property type="entry name" value="alphaLP-like"/>
    <property type="match status" value="1"/>
</dbReference>
<protein>
    <recommendedName>
        <fullName evidence="10">Chitin-binding type-3 domain-containing protein</fullName>
    </recommendedName>
</protein>
<feature type="compositionally biased region" description="Pro residues" evidence="8">
    <location>
        <begin position="400"/>
        <end position="483"/>
    </location>
</feature>
<dbReference type="Pfam" id="PF02839">
    <property type="entry name" value="CBM_5_12"/>
    <property type="match status" value="1"/>
</dbReference>
<feature type="region of interest" description="Disordered" evidence="8">
    <location>
        <begin position="347"/>
        <end position="369"/>
    </location>
</feature>
<dbReference type="Pfam" id="PF02983">
    <property type="entry name" value="Pro_Al_protease"/>
    <property type="match status" value="1"/>
</dbReference>
<evidence type="ECO:0000256" key="7">
    <source>
        <dbReference type="ARBA" id="ARBA00023157"/>
    </source>
</evidence>
<evidence type="ECO:0000259" key="10">
    <source>
        <dbReference type="SMART" id="SM00495"/>
    </source>
</evidence>
<keyword evidence="5" id="KW-0720">Serine protease</keyword>
<evidence type="ECO:0000256" key="9">
    <source>
        <dbReference type="SAM" id="SignalP"/>
    </source>
</evidence>
<dbReference type="InterPro" id="IPR004236">
    <property type="entry name" value="Pept_S1_alpha_lytic"/>
</dbReference>
<evidence type="ECO:0000256" key="8">
    <source>
        <dbReference type="SAM" id="MobiDB-lite"/>
    </source>
</evidence>
<dbReference type="InterPro" id="IPR001316">
    <property type="entry name" value="Pept_S1A_streptogrisin"/>
</dbReference>
<dbReference type="GO" id="GO:0030246">
    <property type="term" value="F:carbohydrate binding"/>
    <property type="evidence" value="ECO:0007669"/>
    <property type="project" value="InterPro"/>
</dbReference>
<dbReference type="InterPro" id="IPR037295">
    <property type="entry name" value="Alpha-lytic_protease_prodomain"/>
</dbReference>
<feature type="region of interest" description="Disordered" evidence="8">
    <location>
        <begin position="530"/>
        <end position="551"/>
    </location>
</feature>
<gene>
    <name evidence="11" type="ORF">GCM10010358_29230</name>
</gene>
<dbReference type="GO" id="GO:0005576">
    <property type="term" value="C:extracellular region"/>
    <property type="evidence" value="ECO:0007669"/>
    <property type="project" value="InterPro"/>
</dbReference>
<keyword evidence="3 9" id="KW-0732">Signal</keyword>
<evidence type="ECO:0000256" key="5">
    <source>
        <dbReference type="ARBA" id="ARBA00022825"/>
    </source>
</evidence>
<feature type="compositionally biased region" description="Polar residues" evidence="8">
    <location>
        <begin position="352"/>
        <end position="362"/>
    </location>
</feature>
<reference evidence="11" key="2">
    <citation type="submission" date="2020-09" db="EMBL/GenBank/DDBJ databases">
        <authorList>
            <person name="Sun Q."/>
            <person name="Ohkuma M."/>
        </authorList>
    </citation>
    <scope>NUCLEOTIDE SEQUENCE</scope>
    <source>
        <strain evidence="11">JCM 4790</strain>
    </source>
</reference>
<dbReference type="InterPro" id="IPR036573">
    <property type="entry name" value="CBM_sf_5/12"/>
</dbReference>
<name>A0A918KQM7_9ACTN</name>
<sequence>MVHRHTRAACAVLTTVGAVVLTAAPASGVADPPPPATGPSAARTLGADRPHADVLRALQRDLGLSAAQAGTRLVNEAEAGTRAGRLQNALGAHFAGAWVHGPTSAHLVVATTDAAHVRAIEEGGATARLVRTGLADLRAVKEKLDAAAHRSGTLDTPVRYVDVRTNRVVLQATDRAAADRLLADAGVDRALVDVRLSADRPRALYDIKGGEAYYIDEQARCSIGFSITKGDEQGFVSAGHCGKPGAKTTGANQAAQGTFKASTFPEKDMSWVATNAEWTATPTVKGEGGKDVQVAGSVQALVGAAVCRSGSTTGWHCGEIEQHDTSVTYAEGTVNGVTRTSVCAEPGDSGGSYVSGSQAQGVTSGGSGDCRSGGTTFYQPVNPILETYGLTLKTGTEQGTPPPGDPTTPPPGDPSTPPQDDPTTPPPGDPTTPPPGDPTTPPPGDPTTPPPGDQTPPPGDPTTPPPGDPTTPPPGDPTTPPPGQGTTPPAEGRSTPPAVQGAAPGSWTAGRVYGVGTEVTHGSVRYRCLQSHQAQGTWRPETTPALWQRVG</sequence>
<dbReference type="SUPFAM" id="SSF54806">
    <property type="entry name" value="Alpha-lytic protease prodomain"/>
    <property type="match status" value="1"/>
</dbReference>
<feature type="signal peptide" evidence="9">
    <location>
        <begin position="1"/>
        <end position="23"/>
    </location>
</feature>
<dbReference type="SUPFAM" id="SSF50494">
    <property type="entry name" value="Trypsin-like serine proteases"/>
    <property type="match status" value="1"/>
</dbReference>
<keyword evidence="6" id="KW-0865">Zymogen</keyword>
<dbReference type="Gene3D" id="3.30.300.50">
    <property type="match status" value="2"/>
</dbReference>
<dbReference type="InterPro" id="IPR001254">
    <property type="entry name" value="Trypsin_dom"/>
</dbReference>
<dbReference type="AlphaFoldDB" id="A0A918KQM7"/>
<keyword evidence="12" id="KW-1185">Reference proteome</keyword>